<gene>
    <name evidence="5" type="ORF">BPT24_286</name>
</gene>
<dbReference type="GO" id="GO:0016020">
    <property type="term" value="C:membrane"/>
    <property type="evidence" value="ECO:0007669"/>
    <property type="project" value="UniProtKB-SubCell"/>
</dbReference>
<evidence type="ECO:0000313" key="6">
    <source>
        <dbReference type="Proteomes" id="UP000224877"/>
    </source>
</evidence>
<dbReference type="Pfam" id="PF08740">
    <property type="entry name" value="BCS1_N"/>
    <property type="match status" value="1"/>
</dbReference>
<dbReference type="SMART" id="SM00382">
    <property type="entry name" value="AAA"/>
    <property type="match status" value="1"/>
</dbReference>
<dbReference type="InterPro" id="IPR003593">
    <property type="entry name" value="AAA+_ATPase"/>
</dbReference>
<dbReference type="GO" id="GO:0016887">
    <property type="term" value="F:ATP hydrolysis activity"/>
    <property type="evidence" value="ECO:0007669"/>
    <property type="project" value="InterPro"/>
</dbReference>
<proteinExistence type="inferred from homology"/>
<evidence type="ECO:0000256" key="2">
    <source>
        <dbReference type="ARBA" id="ARBA00007448"/>
    </source>
</evidence>
<evidence type="ECO:0000313" key="5">
    <source>
        <dbReference type="EMBL" id="BAV39403.1"/>
    </source>
</evidence>
<evidence type="ECO:0000256" key="3">
    <source>
        <dbReference type="SAM" id="MobiDB-lite"/>
    </source>
</evidence>
<dbReference type="SUPFAM" id="SSF52540">
    <property type="entry name" value="P-loop containing nucleoside triphosphate hydrolases"/>
    <property type="match status" value="1"/>
</dbReference>
<dbReference type="EMBL" id="LC168164">
    <property type="protein sequence ID" value="BAV39403.1"/>
    <property type="molecule type" value="Genomic_DNA"/>
</dbReference>
<comment type="similarity">
    <text evidence="2">Belongs to the AAA ATPase family. BCS1 subfamily.</text>
</comment>
<name>A0A1B4XX70_9CAUD</name>
<dbReference type="Proteomes" id="UP000224877">
    <property type="component" value="Segment"/>
</dbReference>
<dbReference type="GO" id="GO:0005524">
    <property type="term" value="F:ATP binding"/>
    <property type="evidence" value="ECO:0007669"/>
    <property type="project" value="InterPro"/>
</dbReference>
<dbReference type="Pfam" id="PF00004">
    <property type="entry name" value="AAA"/>
    <property type="match status" value="1"/>
</dbReference>
<keyword evidence="6" id="KW-1185">Reference proteome</keyword>
<organism evidence="5 6">
    <name type="scientific">Tenacibaculum phage pT24</name>
    <dbReference type="NCBI Taxonomy" id="1880590"/>
    <lineage>
        <taxon>Viruses</taxon>
        <taxon>Duplodnaviria</taxon>
        <taxon>Heunggongvirae</taxon>
        <taxon>Uroviricota</taxon>
        <taxon>Caudoviricetes</taxon>
        <taxon>Kungbxnavirus</taxon>
        <taxon>Kungbxnavirus pT24</taxon>
    </lineage>
</organism>
<protein>
    <submittedName>
        <fullName evidence="5">Mitochondrial chaperone BCS1</fullName>
    </submittedName>
</protein>
<dbReference type="InterPro" id="IPR003959">
    <property type="entry name" value="ATPase_AAA_core"/>
</dbReference>
<sequence length="494" mass="58160">MDLPTISELYAQAIELVKTNQMVQGGLVFSTLTSFFLSLPRYILPWLKRLYERIERLVVFSVTIEQTDDLFYYFEHWLYNNYETKYRNVEAVVKFNGAYSSNYDLLSGEFIEKEDEKVHFRQFEDLFYFRKGLNFIRIFKGREKLENANSIDNAHFNKFHISGLFAKKAITKLIKDIHEEAKTKMVEIRQKSIEVFSSSSYGDWIRETVVEPKKLENIIIEGKEALMADMEEFVNRKSWYRENELMYKRGYLFTGNAGTGKTTMIMSLSRHFNRPIYFLQLNNIDDNNLRTAFRNLPPKSFLVVEDADSAFDKRKSKSKFSFSTFLNCLDGAFSADDVMVIFTTNHPEKLDHALLRKGRMDFKMEFKRPSKSYVEKFLNRFYKDVDSKELVLPSDYNGMIPMVDVQDSCISNINDHEKAIAKIIESDKFVMLNGDPKDDVINFDVNEKDDKGLKKYSKKDKNKKKKKKKKKTENNVESEEQNKLTESYKKHRRG</sequence>
<feature type="region of interest" description="Disordered" evidence="3">
    <location>
        <begin position="452"/>
        <end position="494"/>
    </location>
</feature>
<feature type="compositionally biased region" description="Basic residues" evidence="3">
    <location>
        <begin position="454"/>
        <end position="471"/>
    </location>
</feature>
<accession>A0A1B4XX70</accession>
<reference evidence="5 6" key="1">
    <citation type="submission" date="2016-07" db="EMBL/GenBank/DDBJ databases">
        <title>Characterization of three bacteriophages infecting bacteria isolated from shrimp culture pond water.</title>
        <authorList>
            <person name="Khoa H.V."/>
        </authorList>
    </citation>
    <scope>NUCLEOTIDE SEQUENCE [LARGE SCALE GENOMIC DNA]</scope>
</reference>
<feature type="domain" description="AAA+ ATPase" evidence="4">
    <location>
        <begin position="247"/>
        <end position="370"/>
    </location>
</feature>
<dbReference type="InterPro" id="IPR027417">
    <property type="entry name" value="P-loop_NTPase"/>
</dbReference>
<dbReference type="InterPro" id="IPR050747">
    <property type="entry name" value="Mitochondrial_chaperone_BCS1"/>
</dbReference>
<dbReference type="PANTHER" id="PTHR23070">
    <property type="entry name" value="BCS1 AAA-TYPE ATPASE"/>
    <property type="match status" value="1"/>
</dbReference>
<evidence type="ECO:0000259" key="4">
    <source>
        <dbReference type="SMART" id="SM00382"/>
    </source>
</evidence>
<dbReference type="Gene3D" id="3.40.50.300">
    <property type="entry name" value="P-loop containing nucleotide triphosphate hydrolases"/>
    <property type="match status" value="1"/>
</dbReference>
<dbReference type="InterPro" id="IPR014851">
    <property type="entry name" value="BCS1_N"/>
</dbReference>
<dbReference type="PROSITE" id="PS00674">
    <property type="entry name" value="AAA"/>
    <property type="match status" value="1"/>
</dbReference>
<evidence type="ECO:0000256" key="1">
    <source>
        <dbReference type="ARBA" id="ARBA00004167"/>
    </source>
</evidence>
<comment type="subcellular location">
    <subcellularLocation>
        <location evidence="1">Membrane</location>
        <topology evidence="1">Single-pass membrane protein</topology>
    </subcellularLocation>
</comment>
<dbReference type="InterPro" id="IPR003960">
    <property type="entry name" value="ATPase_AAA_CS"/>
</dbReference>